<dbReference type="GeneID" id="116300900"/>
<accession>A0A6P8IG69</accession>
<proteinExistence type="predicted"/>
<keyword evidence="4 5" id="KW-0472">Membrane</keyword>
<dbReference type="Gene3D" id="1.20.1250.20">
    <property type="entry name" value="MFS general substrate transporter like domains"/>
    <property type="match status" value="1"/>
</dbReference>
<dbReference type="InParanoid" id="A0A6P8IG69"/>
<keyword evidence="2 5" id="KW-0812">Transmembrane</keyword>
<evidence type="ECO:0000256" key="2">
    <source>
        <dbReference type="ARBA" id="ARBA00022692"/>
    </source>
</evidence>
<organism evidence="7 8">
    <name type="scientific">Actinia tenebrosa</name>
    <name type="common">Australian red waratah sea anemone</name>
    <dbReference type="NCBI Taxonomy" id="6105"/>
    <lineage>
        <taxon>Eukaryota</taxon>
        <taxon>Metazoa</taxon>
        <taxon>Cnidaria</taxon>
        <taxon>Anthozoa</taxon>
        <taxon>Hexacorallia</taxon>
        <taxon>Actiniaria</taxon>
        <taxon>Actiniidae</taxon>
        <taxon>Actinia</taxon>
    </lineage>
</organism>
<keyword evidence="3 5" id="KW-1133">Transmembrane helix</keyword>
<comment type="subcellular location">
    <subcellularLocation>
        <location evidence="1">Membrane</location>
        <topology evidence="1">Multi-pass membrane protein</topology>
    </subcellularLocation>
</comment>
<dbReference type="Proteomes" id="UP000515163">
    <property type="component" value="Unplaced"/>
</dbReference>
<evidence type="ECO:0000313" key="7">
    <source>
        <dbReference type="Proteomes" id="UP000515163"/>
    </source>
</evidence>
<protein>
    <submittedName>
        <fullName evidence="8">Solute carrier family 17 member 9-like isoform X1</fullName>
    </submittedName>
</protein>
<feature type="domain" description="Major facilitator superfamily (MFS) profile" evidence="6">
    <location>
        <begin position="39"/>
        <end position="321"/>
    </location>
</feature>
<dbReference type="AlphaFoldDB" id="A0A6P8IG69"/>
<dbReference type="InterPro" id="IPR050382">
    <property type="entry name" value="MFS_Na/Anion_cotransporter"/>
</dbReference>
<dbReference type="SUPFAM" id="SSF103473">
    <property type="entry name" value="MFS general substrate transporter"/>
    <property type="match status" value="1"/>
</dbReference>
<feature type="transmembrane region" description="Helical" evidence="5">
    <location>
        <begin position="170"/>
        <end position="197"/>
    </location>
</feature>
<name>A0A6P8IG69_ACTTE</name>
<feature type="transmembrane region" description="Helical" evidence="5">
    <location>
        <begin position="104"/>
        <end position="123"/>
    </location>
</feature>
<dbReference type="KEGG" id="aten:116300900"/>
<dbReference type="InterPro" id="IPR020846">
    <property type="entry name" value="MFS_dom"/>
</dbReference>
<feature type="transmembrane region" description="Helical" evidence="5">
    <location>
        <begin position="203"/>
        <end position="220"/>
    </location>
</feature>
<gene>
    <name evidence="8" type="primary">LOC116300900</name>
</gene>
<evidence type="ECO:0000256" key="1">
    <source>
        <dbReference type="ARBA" id="ARBA00004141"/>
    </source>
</evidence>
<reference evidence="8" key="1">
    <citation type="submission" date="2025-08" db="UniProtKB">
        <authorList>
            <consortium name="RefSeq"/>
        </authorList>
    </citation>
    <scope>IDENTIFICATION</scope>
    <source>
        <tissue evidence="8">Tentacle</tissue>
    </source>
</reference>
<dbReference type="FunFam" id="1.20.1250.20:FF:000059">
    <property type="entry name" value="Solute carrier family 17 member 9"/>
    <property type="match status" value="1"/>
</dbReference>
<dbReference type="GO" id="GO:0016020">
    <property type="term" value="C:membrane"/>
    <property type="evidence" value="ECO:0007669"/>
    <property type="project" value="UniProtKB-SubCell"/>
</dbReference>
<evidence type="ECO:0000259" key="6">
    <source>
        <dbReference type="PROSITE" id="PS50850"/>
    </source>
</evidence>
<feature type="transmembrane region" description="Helical" evidence="5">
    <location>
        <begin position="129"/>
        <end position="150"/>
    </location>
</feature>
<dbReference type="PROSITE" id="PS50850">
    <property type="entry name" value="MFS"/>
    <property type="match status" value="1"/>
</dbReference>
<dbReference type="InterPro" id="IPR036259">
    <property type="entry name" value="MFS_trans_sf"/>
</dbReference>
<dbReference type="InterPro" id="IPR011701">
    <property type="entry name" value="MFS"/>
</dbReference>
<sequence>MRYPAFPARPKLSFIMMKSLDTTDKELNDQWQGGKRRVWIMAMFVGTMFLYAARSAVPLCMAAMSKDMSWDKEADGAVMSAFFWGYTPAQIIGGWLSDKYGGELVLGYAGIVWSLCTMIVPFLPAGPTLFFPPIAIMVISRVFTGLSQGLHYPSLTNIIVKRIPLKERSLFTSSIFSAGPVGTLLMGSAGSIVLVLFGWHSVFLLQGLVGLTWAWLWRYYATGQYTPTRTELSIGNIKMTEATVSEKAARVSVPYSTFFKHPGVWAIIISQFCQAGAFWILFSWLPLYFEEVYPNSKVLHCNTYQTSKKIIFIFHISADNL</sequence>
<feature type="transmembrane region" description="Helical" evidence="5">
    <location>
        <begin position="38"/>
        <end position="57"/>
    </location>
</feature>
<dbReference type="PANTHER" id="PTHR11662">
    <property type="entry name" value="SOLUTE CARRIER FAMILY 17"/>
    <property type="match status" value="1"/>
</dbReference>
<evidence type="ECO:0000256" key="4">
    <source>
        <dbReference type="ARBA" id="ARBA00023136"/>
    </source>
</evidence>
<evidence type="ECO:0000256" key="5">
    <source>
        <dbReference type="SAM" id="Phobius"/>
    </source>
</evidence>
<dbReference type="GO" id="GO:0015867">
    <property type="term" value="P:ATP transport"/>
    <property type="evidence" value="ECO:0007669"/>
    <property type="project" value="TreeGrafter"/>
</dbReference>
<evidence type="ECO:0000256" key="3">
    <source>
        <dbReference type="ARBA" id="ARBA00022989"/>
    </source>
</evidence>
<dbReference type="RefSeq" id="XP_031565729.1">
    <property type="nucleotide sequence ID" value="XM_031709869.1"/>
</dbReference>
<feature type="transmembrane region" description="Helical" evidence="5">
    <location>
        <begin position="264"/>
        <end position="289"/>
    </location>
</feature>
<evidence type="ECO:0000313" key="8">
    <source>
        <dbReference type="RefSeq" id="XP_031565729.1"/>
    </source>
</evidence>
<dbReference type="Pfam" id="PF07690">
    <property type="entry name" value="MFS_1"/>
    <property type="match status" value="1"/>
</dbReference>
<dbReference type="PANTHER" id="PTHR11662:SF279">
    <property type="entry name" value="VOLTAGE-GATED PURINE NUCLEOTIDE UNIPORTER SLC17A9"/>
    <property type="match status" value="1"/>
</dbReference>
<dbReference type="OrthoDB" id="2985014at2759"/>
<feature type="transmembrane region" description="Helical" evidence="5">
    <location>
        <begin position="77"/>
        <end position="97"/>
    </location>
</feature>
<dbReference type="GO" id="GO:0022857">
    <property type="term" value="F:transmembrane transporter activity"/>
    <property type="evidence" value="ECO:0007669"/>
    <property type="project" value="InterPro"/>
</dbReference>
<keyword evidence="7" id="KW-1185">Reference proteome</keyword>